<name>A0A1I7S1U4_BURXY</name>
<evidence type="ECO:0000313" key="1">
    <source>
        <dbReference type="Proteomes" id="UP000095284"/>
    </source>
</evidence>
<dbReference type="AlphaFoldDB" id="A0A1I7S1U4"/>
<proteinExistence type="predicted"/>
<protein>
    <submittedName>
        <fullName evidence="2">Uncharacterized protein</fullName>
    </submittedName>
</protein>
<sequence length="120" mass="13049">MSTIVGIKGEVGAHFPSLCFRWWPREPRTTPWETRAPTWEPTAAADRAVAAVVATSARSTRSVARPAALPDLRAVVPAVAARHHSNVPTSPVTSAPSNLDRLTLHHDESPSFVLEINRCH</sequence>
<dbReference type="Proteomes" id="UP000095284">
    <property type="component" value="Unplaced"/>
</dbReference>
<evidence type="ECO:0000313" key="2">
    <source>
        <dbReference type="WBParaSite" id="BXY_0697200.1"/>
    </source>
</evidence>
<organism evidence="1 2">
    <name type="scientific">Bursaphelenchus xylophilus</name>
    <name type="common">Pinewood nematode worm</name>
    <name type="synonym">Aphelenchoides xylophilus</name>
    <dbReference type="NCBI Taxonomy" id="6326"/>
    <lineage>
        <taxon>Eukaryota</taxon>
        <taxon>Metazoa</taxon>
        <taxon>Ecdysozoa</taxon>
        <taxon>Nematoda</taxon>
        <taxon>Chromadorea</taxon>
        <taxon>Rhabditida</taxon>
        <taxon>Tylenchina</taxon>
        <taxon>Tylenchomorpha</taxon>
        <taxon>Aphelenchoidea</taxon>
        <taxon>Aphelenchoididae</taxon>
        <taxon>Bursaphelenchus</taxon>
    </lineage>
</organism>
<dbReference type="WBParaSite" id="BXY_0697200.1">
    <property type="protein sequence ID" value="BXY_0697200.1"/>
    <property type="gene ID" value="BXY_0697200"/>
</dbReference>
<reference evidence="2" key="1">
    <citation type="submission" date="2016-11" db="UniProtKB">
        <authorList>
            <consortium name="WormBaseParasite"/>
        </authorList>
    </citation>
    <scope>IDENTIFICATION</scope>
</reference>
<accession>A0A1I7S1U4</accession>